<protein>
    <submittedName>
        <fullName evidence="2">Uncharacterized protein</fullName>
    </submittedName>
</protein>
<dbReference type="AlphaFoldDB" id="A0AAE0G7G7"/>
<reference evidence="2 3" key="1">
    <citation type="journal article" date="2015" name="Genome Biol. Evol.">
        <title>Comparative Genomics of a Bacterivorous Green Alga Reveals Evolutionary Causalities and Consequences of Phago-Mixotrophic Mode of Nutrition.</title>
        <authorList>
            <person name="Burns J.A."/>
            <person name="Paasch A."/>
            <person name="Narechania A."/>
            <person name="Kim E."/>
        </authorList>
    </citation>
    <scope>NUCLEOTIDE SEQUENCE [LARGE SCALE GENOMIC DNA]</scope>
    <source>
        <strain evidence="2 3">PLY_AMNH</strain>
    </source>
</reference>
<organism evidence="2 3">
    <name type="scientific">Cymbomonas tetramitiformis</name>
    <dbReference type="NCBI Taxonomy" id="36881"/>
    <lineage>
        <taxon>Eukaryota</taxon>
        <taxon>Viridiplantae</taxon>
        <taxon>Chlorophyta</taxon>
        <taxon>Pyramimonadophyceae</taxon>
        <taxon>Pyramimonadales</taxon>
        <taxon>Pyramimonadaceae</taxon>
        <taxon>Cymbomonas</taxon>
    </lineage>
</organism>
<sequence>MGYAFLRLARRAGGEQSSECRLGGGAMAPAARGSEITARQAQQSVDNYSLATATQGTGAGRERNCQPRTFGSRSGRSALAQAMPRSYSGGCKHAMRGPRLPEAHHSAL</sequence>
<feature type="region of interest" description="Disordered" evidence="1">
    <location>
        <begin position="53"/>
        <end position="108"/>
    </location>
</feature>
<feature type="compositionally biased region" description="Basic and acidic residues" evidence="1">
    <location>
        <begin position="99"/>
        <end position="108"/>
    </location>
</feature>
<gene>
    <name evidence="2" type="ORF">CYMTET_19406</name>
</gene>
<keyword evidence="3" id="KW-1185">Reference proteome</keyword>
<name>A0AAE0G7G7_9CHLO</name>
<dbReference type="EMBL" id="LGRX02009052">
    <property type="protein sequence ID" value="KAK3272301.1"/>
    <property type="molecule type" value="Genomic_DNA"/>
</dbReference>
<evidence type="ECO:0000256" key="1">
    <source>
        <dbReference type="SAM" id="MobiDB-lite"/>
    </source>
</evidence>
<accession>A0AAE0G7G7</accession>
<comment type="caution">
    <text evidence="2">The sequence shown here is derived from an EMBL/GenBank/DDBJ whole genome shotgun (WGS) entry which is preliminary data.</text>
</comment>
<evidence type="ECO:0000313" key="3">
    <source>
        <dbReference type="Proteomes" id="UP001190700"/>
    </source>
</evidence>
<feature type="compositionally biased region" description="Polar residues" evidence="1">
    <location>
        <begin position="66"/>
        <end position="75"/>
    </location>
</feature>
<evidence type="ECO:0000313" key="2">
    <source>
        <dbReference type="EMBL" id="KAK3272301.1"/>
    </source>
</evidence>
<proteinExistence type="predicted"/>
<dbReference type="Proteomes" id="UP001190700">
    <property type="component" value="Unassembled WGS sequence"/>
</dbReference>